<dbReference type="eggNOG" id="ENOG502S534">
    <property type="taxonomic scope" value="Eukaryota"/>
</dbReference>
<dbReference type="InParanoid" id="W3X9F5"/>
<dbReference type="HOGENOM" id="CLU_079426_0_0_1"/>
<evidence type="ECO:0000259" key="1">
    <source>
        <dbReference type="Pfam" id="PF24840"/>
    </source>
</evidence>
<dbReference type="InterPro" id="IPR057514">
    <property type="entry name" value="NTF2_SigF"/>
</dbReference>
<dbReference type="STRING" id="1229662.W3X9F5"/>
<sequence>MENPTAEIHGIVQALCTESLADQQNALDQYFTPDAFFIHPLCRVPSFSTRAFGHELNSRSLLRYIFLWYRFLSPHIDLTVDSAVMDTKNSLLYLTIRQTFTLWFVPFKLWQAHVKLVTVLALVRRPVDSKGFPSTDANGALVNSGGPSDKQLWFIKGQEDHYQMEEWLKFIAPFGASLLWQAWQLFATYLCWLGVVCLWPFAAAVGHLNREGLGPGSKKTTKKQ</sequence>
<feature type="domain" description="SigF-like NTF2-like" evidence="1">
    <location>
        <begin position="1"/>
        <end position="125"/>
    </location>
</feature>
<protein>
    <recommendedName>
        <fullName evidence="1">SigF-like NTF2-like domain-containing protein</fullName>
    </recommendedName>
</protein>
<dbReference type="KEGG" id="pfy:PFICI_04604"/>
<reference evidence="3" key="1">
    <citation type="journal article" date="2015" name="BMC Genomics">
        <title>Genomic and transcriptomic analysis of the endophytic fungus Pestalotiopsis fici reveals its lifestyle and high potential for synthesis of natural products.</title>
        <authorList>
            <person name="Wang X."/>
            <person name="Zhang X."/>
            <person name="Liu L."/>
            <person name="Xiang M."/>
            <person name="Wang W."/>
            <person name="Sun X."/>
            <person name="Che Y."/>
            <person name="Guo L."/>
            <person name="Liu G."/>
            <person name="Guo L."/>
            <person name="Wang C."/>
            <person name="Yin W.B."/>
            <person name="Stadler M."/>
            <person name="Zhang X."/>
            <person name="Liu X."/>
        </authorList>
    </citation>
    <scope>NUCLEOTIDE SEQUENCE [LARGE SCALE GENOMIC DNA]</scope>
    <source>
        <strain evidence="3">W106-1 / CGMCC3.15140</strain>
    </source>
</reference>
<gene>
    <name evidence="2" type="ORF">PFICI_04604</name>
</gene>
<organism evidence="2 3">
    <name type="scientific">Pestalotiopsis fici (strain W106-1 / CGMCC3.15140)</name>
    <dbReference type="NCBI Taxonomy" id="1229662"/>
    <lineage>
        <taxon>Eukaryota</taxon>
        <taxon>Fungi</taxon>
        <taxon>Dikarya</taxon>
        <taxon>Ascomycota</taxon>
        <taxon>Pezizomycotina</taxon>
        <taxon>Sordariomycetes</taxon>
        <taxon>Xylariomycetidae</taxon>
        <taxon>Amphisphaeriales</taxon>
        <taxon>Sporocadaceae</taxon>
        <taxon>Pestalotiopsis</taxon>
    </lineage>
</organism>
<dbReference type="AlphaFoldDB" id="W3X9F5"/>
<evidence type="ECO:0000313" key="3">
    <source>
        <dbReference type="Proteomes" id="UP000030651"/>
    </source>
</evidence>
<keyword evidence="3" id="KW-1185">Reference proteome</keyword>
<accession>W3X9F5</accession>
<dbReference type="PANTHER" id="PTHR35393:SF1">
    <property type="entry name" value="SNOAL-LIKE DOMAIN-CONTAINING PROTEIN"/>
    <property type="match status" value="1"/>
</dbReference>
<dbReference type="RefSeq" id="XP_007831376.1">
    <property type="nucleotide sequence ID" value="XM_007833185.1"/>
</dbReference>
<evidence type="ECO:0000313" key="2">
    <source>
        <dbReference type="EMBL" id="ETS82728.1"/>
    </source>
</evidence>
<dbReference type="Proteomes" id="UP000030651">
    <property type="component" value="Unassembled WGS sequence"/>
</dbReference>
<dbReference type="PANTHER" id="PTHR35393">
    <property type="entry name" value="CHROMOSOME 1, WHOLE GENOME SHOTGUN SEQUENCE"/>
    <property type="match status" value="1"/>
</dbReference>
<proteinExistence type="predicted"/>
<dbReference type="EMBL" id="KI912111">
    <property type="protein sequence ID" value="ETS82728.1"/>
    <property type="molecule type" value="Genomic_DNA"/>
</dbReference>
<dbReference type="GeneID" id="19269617"/>
<dbReference type="Pfam" id="PF24840">
    <property type="entry name" value="NTF2_SigF"/>
    <property type="match status" value="1"/>
</dbReference>
<name>W3X9F5_PESFW</name>
<dbReference type="OrthoDB" id="2344312at2759"/>
<dbReference type="OMA" id="MSQIFTI"/>